<feature type="domain" description="Lipid/polyisoprenoid-binding YceI-like" evidence="2">
    <location>
        <begin position="42"/>
        <end position="202"/>
    </location>
</feature>
<dbReference type="PANTHER" id="PTHR34406">
    <property type="entry name" value="PROTEIN YCEI"/>
    <property type="match status" value="1"/>
</dbReference>
<feature type="signal peptide" evidence="1">
    <location>
        <begin position="1"/>
        <end position="40"/>
    </location>
</feature>
<dbReference type="SUPFAM" id="SSF101874">
    <property type="entry name" value="YceI-like"/>
    <property type="match status" value="1"/>
</dbReference>
<dbReference type="Pfam" id="PF04264">
    <property type="entry name" value="YceI"/>
    <property type="match status" value="1"/>
</dbReference>
<evidence type="ECO:0000256" key="1">
    <source>
        <dbReference type="SAM" id="SignalP"/>
    </source>
</evidence>
<dbReference type="PANTHER" id="PTHR34406:SF1">
    <property type="entry name" value="PROTEIN YCEI"/>
    <property type="match status" value="1"/>
</dbReference>
<dbReference type="EMBL" id="JBHLXJ010000009">
    <property type="protein sequence ID" value="MFC0350258.1"/>
    <property type="molecule type" value="Genomic_DNA"/>
</dbReference>
<comment type="caution">
    <text evidence="3">The sequence shown here is derived from an EMBL/GenBank/DDBJ whole genome shotgun (WGS) entry which is preliminary data.</text>
</comment>
<accession>A0ABV6IF67</accession>
<name>A0ABV6IF67_9BURK</name>
<dbReference type="RefSeq" id="WP_390212324.1">
    <property type="nucleotide sequence ID" value="NZ_JBHLXJ010000009.1"/>
</dbReference>
<evidence type="ECO:0000259" key="2">
    <source>
        <dbReference type="SMART" id="SM00867"/>
    </source>
</evidence>
<dbReference type="Gene3D" id="2.40.128.110">
    <property type="entry name" value="Lipid/polyisoprenoid-binding, YceI-like"/>
    <property type="match status" value="1"/>
</dbReference>
<gene>
    <name evidence="3" type="ORF">ACFFJH_10610</name>
</gene>
<dbReference type="Proteomes" id="UP001589844">
    <property type="component" value="Unassembled WGS sequence"/>
</dbReference>
<keyword evidence="4" id="KW-1185">Reference proteome</keyword>
<feature type="chain" id="PRO_5045887450" evidence="1">
    <location>
        <begin position="41"/>
        <end position="203"/>
    </location>
</feature>
<proteinExistence type="predicted"/>
<organism evidence="3 4">
    <name type="scientific">Undibacterium danionis</name>
    <dbReference type="NCBI Taxonomy" id="1812100"/>
    <lineage>
        <taxon>Bacteria</taxon>
        <taxon>Pseudomonadati</taxon>
        <taxon>Pseudomonadota</taxon>
        <taxon>Betaproteobacteria</taxon>
        <taxon>Burkholderiales</taxon>
        <taxon>Oxalobacteraceae</taxon>
        <taxon>Undibacterium</taxon>
    </lineage>
</organism>
<dbReference type="InterPro" id="IPR036761">
    <property type="entry name" value="TTHA0802/YceI-like_sf"/>
</dbReference>
<keyword evidence="1" id="KW-0732">Signal</keyword>
<dbReference type="InterPro" id="IPR007372">
    <property type="entry name" value="Lipid/polyisoprenoid-bd_YceI"/>
</dbReference>
<reference evidence="3 4" key="1">
    <citation type="submission" date="2024-09" db="EMBL/GenBank/DDBJ databases">
        <authorList>
            <person name="Sun Q."/>
            <person name="Mori K."/>
        </authorList>
    </citation>
    <scope>NUCLEOTIDE SEQUENCE [LARGE SCALE GENOMIC DNA]</scope>
    <source>
        <strain evidence="3 4">CCM 8677</strain>
    </source>
</reference>
<protein>
    <submittedName>
        <fullName evidence="3">YceI family protein</fullName>
    </submittedName>
</protein>
<evidence type="ECO:0000313" key="3">
    <source>
        <dbReference type="EMBL" id="MFC0350258.1"/>
    </source>
</evidence>
<evidence type="ECO:0000313" key="4">
    <source>
        <dbReference type="Proteomes" id="UP001589844"/>
    </source>
</evidence>
<sequence length="203" mass="21838">MKNLIQAVQLPASRIFNPARLATSLLIAAATGSVSTLSHAANVQIDAPKSTVQVIFKQMNVPVQAQFKKFTATIDYNSAKPESSKAQVEIDASSLNLPAPEYNAEVLKKEWFNAAQFPKASFVSTSMKSAGAGKLDVTGNLTIKGKTVVASFPLSIKTEGKSVTFEGSLPIKRLTFNIGEGEWKDTSMIADEVMIKFKVVANQ</sequence>
<dbReference type="SMART" id="SM00867">
    <property type="entry name" value="YceI"/>
    <property type="match status" value="1"/>
</dbReference>